<dbReference type="InterPro" id="IPR015421">
    <property type="entry name" value="PyrdxlP-dep_Trfase_major"/>
</dbReference>
<accession>A0A381ZW37</accession>
<dbReference type="InterPro" id="IPR005814">
    <property type="entry name" value="Aminotrans_3"/>
</dbReference>
<dbReference type="PANTHER" id="PTHR43094:SF1">
    <property type="entry name" value="AMINOTRANSFERASE CLASS-III"/>
    <property type="match status" value="1"/>
</dbReference>
<protein>
    <recommendedName>
        <fullName evidence="4">Aspartate aminotransferase family protein</fullName>
    </recommendedName>
</protein>
<sequence>MIKWPFLPKDAGLDIVKTEGAYLYTRQGHKILDAASGAIVNNIGYGREEVAEAIKEAALNNTYVLPPFLTPEREELLDELRNHWLPPHLTRVHLSSGGSEANESAVKLAIQYQASKGKPEKNIILTRTLSYHGTTLNMSGISGHAARKRGLESYVPAPITVETPYPLRCPLGSFHPEAKDYYLNNLKEVIERCGANHIAALLMEPINGSSGGAIYPPEGYWEEAQKILVDNDILLIADEVMTGFGRTGVDFSCNFYNLKPDILVAGKGMAGGYAAISGTYSTDEIAESILKAGFEVMFHTFAALPQSCAASSSVLKILRRENLCEKVNPLGDQLKQKLISKLGQHPLVAEIRGKGLLIGVEIVKEKEGLISFDEKEKITNKIVGKGLENGVFFYPGGTGEYRDIICLGPAFIINDDDIDLMVSSLKKSLDHIKAKYL</sequence>
<dbReference type="PANTHER" id="PTHR43094">
    <property type="entry name" value="AMINOTRANSFERASE"/>
    <property type="match status" value="1"/>
</dbReference>
<dbReference type="Gene3D" id="3.40.640.10">
    <property type="entry name" value="Type I PLP-dependent aspartate aminotransferase-like (Major domain)"/>
    <property type="match status" value="1"/>
</dbReference>
<dbReference type="PIRSF" id="PIRSF000521">
    <property type="entry name" value="Transaminase_4ab_Lys_Orn"/>
    <property type="match status" value="1"/>
</dbReference>
<evidence type="ECO:0008006" key="4">
    <source>
        <dbReference type="Google" id="ProtNLM"/>
    </source>
</evidence>
<dbReference type="PROSITE" id="PS00600">
    <property type="entry name" value="AA_TRANSFER_CLASS_3"/>
    <property type="match status" value="1"/>
</dbReference>
<dbReference type="InterPro" id="IPR049704">
    <property type="entry name" value="Aminotrans_3_PPA_site"/>
</dbReference>
<dbReference type="InterPro" id="IPR015422">
    <property type="entry name" value="PyrdxlP-dep_Trfase_small"/>
</dbReference>
<dbReference type="InterPro" id="IPR015424">
    <property type="entry name" value="PyrdxlP-dep_Trfase"/>
</dbReference>
<dbReference type="SUPFAM" id="SSF53383">
    <property type="entry name" value="PLP-dependent transferases"/>
    <property type="match status" value="1"/>
</dbReference>
<dbReference type="Gene3D" id="3.90.1150.10">
    <property type="entry name" value="Aspartate Aminotransferase, domain 1"/>
    <property type="match status" value="1"/>
</dbReference>
<dbReference type="EMBL" id="UINC01022765">
    <property type="protein sequence ID" value="SVA93062.1"/>
    <property type="molecule type" value="Genomic_DNA"/>
</dbReference>
<proteinExistence type="inferred from homology"/>
<gene>
    <name evidence="3" type="ORF">METZ01_LOCUS145916</name>
</gene>
<dbReference type="CDD" id="cd00610">
    <property type="entry name" value="OAT_like"/>
    <property type="match status" value="1"/>
</dbReference>
<evidence type="ECO:0000256" key="1">
    <source>
        <dbReference type="ARBA" id="ARBA00008954"/>
    </source>
</evidence>
<comment type="similarity">
    <text evidence="1">Belongs to the class-III pyridoxal-phosphate-dependent aminotransferase family.</text>
</comment>
<name>A0A381ZW37_9ZZZZ</name>
<organism evidence="3">
    <name type="scientific">marine metagenome</name>
    <dbReference type="NCBI Taxonomy" id="408172"/>
    <lineage>
        <taxon>unclassified sequences</taxon>
        <taxon>metagenomes</taxon>
        <taxon>ecological metagenomes</taxon>
    </lineage>
</organism>
<evidence type="ECO:0000256" key="2">
    <source>
        <dbReference type="ARBA" id="ARBA00022898"/>
    </source>
</evidence>
<evidence type="ECO:0000313" key="3">
    <source>
        <dbReference type="EMBL" id="SVA93062.1"/>
    </source>
</evidence>
<keyword evidence="2" id="KW-0663">Pyridoxal phosphate</keyword>
<dbReference type="GO" id="GO:0030170">
    <property type="term" value="F:pyridoxal phosphate binding"/>
    <property type="evidence" value="ECO:0007669"/>
    <property type="project" value="InterPro"/>
</dbReference>
<dbReference type="GO" id="GO:0008483">
    <property type="term" value="F:transaminase activity"/>
    <property type="evidence" value="ECO:0007669"/>
    <property type="project" value="InterPro"/>
</dbReference>
<dbReference type="AlphaFoldDB" id="A0A381ZW37"/>
<dbReference type="Pfam" id="PF00202">
    <property type="entry name" value="Aminotran_3"/>
    <property type="match status" value="1"/>
</dbReference>
<reference evidence="3" key="1">
    <citation type="submission" date="2018-05" db="EMBL/GenBank/DDBJ databases">
        <authorList>
            <person name="Lanie J.A."/>
            <person name="Ng W.-L."/>
            <person name="Kazmierczak K.M."/>
            <person name="Andrzejewski T.M."/>
            <person name="Davidsen T.M."/>
            <person name="Wayne K.J."/>
            <person name="Tettelin H."/>
            <person name="Glass J.I."/>
            <person name="Rusch D."/>
            <person name="Podicherti R."/>
            <person name="Tsui H.-C.T."/>
            <person name="Winkler M.E."/>
        </authorList>
    </citation>
    <scope>NUCLEOTIDE SEQUENCE</scope>
</reference>